<gene>
    <name evidence="1" type="ORF">STRAU_0918</name>
</gene>
<dbReference type="Proteomes" id="UP000014629">
    <property type="component" value="Unassembled WGS sequence"/>
</dbReference>
<dbReference type="RefSeq" id="WP_016639050.1">
    <property type="nucleotide sequence ID" value="NZ_AOPZ01000030.1"/>
</dbReference>
<protein>
    <submittedName>
        <fullName evidence="1">Uncharacterized protein</fullName>
    </submittedName>
</protein>
<evidence type="ECO:0000313" key="1">
    <source>
        <dbReference type="EMBL" id="EPH46037.1"/>
    </source>
</evidence>
<comment type="caution">
    <text evidence="1">The sequence shown here is derived from an EMBL/GenBank/DDBJ whole genome shotgun (WGS) entry which is preliminary data.</text>
</comment>
<proteinExistence type="predicted"/>
<reference evidence="1 2" key="1">
    <citation type="submission" date="2013-02" db="EMBL/GenBank/DDBJ databases">
        <title>Draft Genome Sequence of Streptomyces aurantiacus, Which Produces Setomimycin.</title>
        <authorList>
            <person name="Gruening B.A."/>
            <person name="Praeg A."/>
            <person name="Erxleben A."/>
            <person name="Guenther S."/>
            <person name="Mueller M."/>
        </authorList>
    </citation>
    <scope>NUCLEOTIDE SEQUENCE [LARGE SCALE GENOMIC DNA]</scope>
    <source>
        <strain evidence="1 2">JA 4570</strain>
    </source>
</reference>
<dbReference type="AlphaFoldDB" id="S4AX96"/>
<dbReference type="PATRIC" id="fig|1286094.4.peg.898"/>
<evidence type="ECO:0000313" key="2">
    <source>
        <dbReference type="Proteomes" id="UP000014629"/>
    </source>
</evidence>
<keyword evidence="2" id="KW-1185">Reference proteome</keyword>
<organism evidence="1 2">
    <name type="scientific">Streptomyces aurantiacus JA 4570</name>
    <dbReference type="NCBI Taxonomy" id="1286094"/>
    <lineage>
        <taxon>Bacteria</taxon>
        <taxon>Bacillati</taxon>
        <taxon>Actinomycetota</taxon>
        <taxon>Actinomycetes</taxon>
        <taxon>Kitasatosporales</taxon>
        <taxon>Streptomycetaceae</taxon>
        <taxon>Streptomyces</taxon>
        <taxon>Streptomyces aurantiacus group</taxon>
    </lineage>
</organism>
<dbReference type="EMBL" id="AOPZ01000030">
    <property type="protein sequence ID" value="EPH46037.1"/>
    <property type="molecule type" value="Genomic_DNA"/>
</dbReference>
<sequence length="153" mass="16661">MAKLVQEQLLEVFVDDYAFAFQESWDAELPVEFPDGLNADVFVNAFPGRVDVSSAGHIHTAAVKVQVWDGAPSAEDASVWDVSEEAGFESASGDVAVWTPTLGRTDELIELGRKGSWRVRVHCAGRDEVAALKGSEESVVGVERYLVQFFPAC</sequence>
<dbReference type="OrthoDB" id="4324574at2"/>
<name>S4AX96_9ACTN</name>
<accession>S4AX96</accession>